<dbReference type="InterPro" id="IPR049244">
    <property type="entry name" value="DUF6879"/>
</dbReference>
<dbReference type="Proteomes" id="UP001241926">
    <property type="component" value="Unassembled WGS sequence"/>
</dbReference>
<protein>
    <recommendedName>
        <fullName evidence="1">DUF6879 domain-containing protein</fullName>
    </recommendedName>
</protein>
<reference evidence="2 3" key="1">
    <citation type="submission" date="2023-05" db="EMBL/GenBank/DDBJ databases">
        <title>Streptomyces fuscus sp. nov., a brown-black pigment producing actinomyces isolated from dry sand of Sea duck farm.</title>
        <authorList>
            <person name="Xie J."/>
            <person name="Shen N."/>
        </authorList>
    </citation>
    <scope>NUCLEOTIDE SEQUENCE [LARGE SCALE GENOMIC DNA]</scope>
    <source>
        <strain evidence="2 3">GXMU-J15</strain>
    </source>
</reference>
<evidence type="ECO:0000259" key="1">
    <source>
        <dbReference type="Pfam" id="PF21806"/>
    </source>
</evidence>
<gene>
    <name evidence="2" type="ORF">QNN03_09240</name>
</gene>
<evidence type="ECO:0000313" key="3">
    <source>
        <dbReference type="Proteomes" id="UP001241926"/>
    </source>
</evidence>
<dbReference type="Pfam" id="PF21806">
    <property type="entry name" value="DUF6879"/>
    <property type="match status" value="1"/>
</dbReference>
<dbReference type="EMBL" id="JASJUS010000006">
    <property type="protein sequence ID" value="MDL2076618.1"/>
    <property type="molecule type" value="Genomic_DNA"/>
</dbReference>
<accession>A0ABT7IZ15</accession>
<dbReference type="RefSeq" id="WP_285431732.1">
    <property type="nucleotide sequence ID" value="NZ_JASJUS010000006.1"/>
</dbReference>
<proteinExistence type="predicted"/>
<organism evidence="2 3">
    <name type="scientific">Streptomyces fuscus</name>
    <dbReference type="NCBI Taxonomy" id="3048495"/>
    <lineage>
        <taxon>Bacteria</taxon>
        <taxon>Bacillati</taxon>
        <taxon>Actinomycetota</taxon>
        <taxon>Actinomycetes</taxon>
        <taxon>Kitasatosporales</taxon>
        <taxon>Streptomycetaceae</taxon>
        <taxon>Streptomyces</taxon>
    </lineage>
</organism>
<sequence>MLLDGDDWKATLRGFRSEAWRLETLPQYLVPQEVGELEDFRAGKRIDPHAYSSAYTEDLKRLRGEGKSKGRVHIVSRPLSEYLQFEFSRYYAPHVLAGEDVRILDVTDRENPLPDVRDFWMFDRSKVVLMHYEEDGTQISRELYEGEPADFIEYQRIAIAESVPFLEYVKE</sequence>
<comment type="caution">
    <text evidence="2">The sequence shown here is derived from an EMBL/GenBank/DDBJ whole genome shotgun (WGS) entry which is preliminary data.</text>
</comment>
<feature type="domain" description="DUF6879" evidence="1">
    <location>
        <begin position="6"/>
        <end position="169"/>
    </location>
</feature>
<name>A0ABT7IZ15_9ACTN</name>
<evidence type="ECO:0000313" key="2">
    <source>
        <dbReference type="EMBL" id="MDL2076618.1"/>
    </source>
</evidence>
<keyword evidence="3" id="KW-1185">Reference proteome</keyword>